<evidence type="ECO:0000256" key="1">
    <source>
        <dbReference type="SAM" id="Phobius"/>
    </source>
</evidence>
<feature type="transmembrane region" description="Helical" evidence="1">
    <location>
        <begin position="183"/>
        <end position="210"/>
    </location>
</feature>
<gene>
    <name evidence="2" type="ORF">NCTC11636_02549</name>
</gene>
<evidence type="ECO:0000313" key="2">
    <source>
        <dbReference type="EMBL" id="VEG30074.1"/>
    </source>
</evidence>
<evidence type="ECO:0008006" key="4">
    <source>
        <dbReference type="Google" id="ProtNLM"/>
    </source>
</evidence>
<protein>
    <recommendedName>
        <fullName evidence="4">ABC-2 family transporter protein</fullName>
    </recommendedName>
</protein>
<dbReference type="RefSeq" id="WP_126383654.1">
    <property type="nucleotide sequence ID" value="NZ_LR134350.1"/>
</dbReference>
<feature type="transmembrane region" description="Helical" evidence="1">
    <location>
        <begin position="44"/>
        <end position="69"/>
    </location>
</feature>
<dbReference type="AlphaFoldDB" id="A0A448HK11"/>
<feature type="transmembrane region" description="Helical" evidence="1">
    <location>
        <begin position="150"/>
        <end position="171"/>
    </location>
</feature>
<name>A0A448HK11_9ACTO</name>
<keyword evidence="1" id="KW-1133">Transmembrane helix</keyword>
<dbReference type="OrthoDB" id="4399269at2"/>
<dbReference type="EMBL" id="LR134350">
    <property type="protein sequence ID" value="VEG30074.1"/>
    <property type="molecule type" value="Genomic_DNA"/>
</dbReference>
<evidence type="ECO:0000313" key="3">
    <source>
        <dbReference type="Proteomes" id="UP000266895"/>
    </source>
</evidence>
<accession>A0A448HK11</accession>
<dbReference type="KEGG" id="ahw:NCTC11636_02549"/>
<dbReference type="Proteomes" id="UP000266895">
    <property type="component" value="Chromosome"/>
</dbReference>
<proteinExistence type="predicted"/>
<feature type="transmembrane region" description="Helical" evidence="1">
    <location>
        <begin position="100"/>
        <end position="122"/>
    </location>
</feature>
<reference evidence="2 3" key="1">
    <citation type="submission" date="2018-12" db="EMBL/GenBank/DDBJ databases">
        <authorList>
            <consortium name="Pathogen Informatics"/>
        </authorList>
    </citation>
    <scope>NUCLEOTIDE SEQUENCE [LARGE SCALE GENOMIC DNA]</scope>
    <source>
        <strain evidence="2 3">NCTC11636</strain>
    </source>
</reference>
<feature type="transmembrane region" description="Helical" evidence="1">
    <location>
        <begin position="242"/>
        <end position="263"/>
    </location>
</feature>
<organism evidence="2 3">
    <name type="scientific">Actinomyces howellii</name>
    <dbReference type="NCBI Taxonomy" id="52771"/>
    <lineage>
        <taxon>Bacteria</taxon>
        <taxon>Bacillati</taxon>
        <taxon>Actinomycetota</taxon>
        <taxon>Actinomycetes</taxon>
        <taxon>Actinomycetales</taxon>
        <taxon>Actinomycetaceae</taxon>
        <taxon>Actinomyces</taxon>
    </lineage>
</organism>
<sequence>MLRTLFVQEIRTQAPRNAAVLGVCAVIMLGFLALWWLLADAGVLAALAQVAAFVTLVAAPAVVMGQVGVEYWQSMYGQRGYLTMVVPVRGRVHLAAKTSYAVLVALVLVALSVLGLLAWATVLAHTAGTTLGALVEPMLSGIEAFGTGKALVFLGATVMGMICLIIEVAAVMSIGAQGRFNHLGFGAPLVGFVLLYVASQVLGLVFTLFVPLSVDVTTGDLVGRLMWPDFLEATRTGAEPTVVGIGSIVVGPLLAAGLAWWAVRAVERHTCLR</sequence>
<feature type="transmembrane region" description="Helical" evidence="1">
    <location>
        <begin position="20"/>
        <end position="38"/>
    </location>
</feature>
<keyword evidence="1" id="KW-0812">Transmembrane</keyword>
<keyword evidence="3" id="KW-1185">Reference proteome</keyword>
<keyword evidence="1" id="KW-0472">Membrane</keyword>